<dbReference type="Proteomes" id="UP000826195">
    <property type="component" value="Unassembled WGS sequence"/>
</dbReference>
<proteinExistence type="predicted"/>
<reference evidence="2 3" key="1">
    <citation type="journal article" date="2021" name="J. Hered.">
        <title>A chromosome-level genome assembly of the parasitoid wasp, Cotesia glomerata (Hymenoptera: Braconidae).</title>
        <authorList>
            <person name="Pinto B.J."/>
            <person name="Weis J.J."/>
            <person name="Gamble T."/>
            <person name="Ode P.J."/>
            <person name="Paul R."/>
            <person name="Zaspel J.M."/>
        </authorList>
    </citation>
    <scope>NUCLEOTIDE SEQUENCE [LARGE SCALE GENOMIC DNA]</scope>
    <source>
        <strain evidence="2">CgM1</strain>
    </source>
</reference>
<keyword evidence="3" id="KW-1185">Reference proteome</keyword>
<accession>A0AAV7IT70</accession>
<evidence type="ECO:0000313" key="3">
    <source>
        <dbReference type="Proteomes" id="UP000826195"/>
    </source>
</evidence>
<organism evidence="2 3">
    <name type="scientific">Cotesia glomerata</name>
    <name type="common">Lepidopteran parasitic wasp</name>
    <name type="synonym">Apanteles glomeratus</name>
    <dbReference type="NCBI Taxonomy" id="32391"/>
    <lineage>
        <taxon>Eukaryota</taxon>
        <taxon>Metazoa</taxon>
        <taxon>Ecdysozoa</taxon>
        <taxon>Arthropoda</taxon>
        <taxon>Hexapoda</taxon>
        <taxon>Insecta</taxon>
        <taxon>Pterygota</taxon>
        <taxon>Neoptera</taxon>
        <taxon>Endopterygota</taxon>
        <taxon>Hymenoptera</taxon>
        <taxon>Apocrita</taxon>
        <taxon>Ichneumonoidea</taxon>
        <taxon>Braconidae</taxon>
        <taxon>Microgastrinae</taxon>
        <taxon>Cotesia</taxon>
    </lineage>
</organism>
<sequence length="124" mass="13812">MFALDAVLWASRPLLVGAHSVSRRRQKTIGQVVPNNCRPTAETTPTSDYSSRMRNLTASAGGRSRSTRASESGLCHVSDDTYWDLKVGRPRPMVVISSEWEAKQPPLSIPALKPVVLWEFCCRR</sequence>
<name>A0AAV7IT70_COTGL</name>
<comment type="caution">
    <text evidence="2">The sequence shown here is derived from an EMBL/GenBank/DDBJ whole genome shotgun (WGS) entry which is preliminary data.</text>
</comment>
<evidence type="ECO:0000313" key="2">
    <source>
        <dbReference type="EMBL" id="KAH0557498.1"/>
    </source>
</evidence>
<dbReference type="AlphaFoldDB" id="A0AAV7IT70"/>
<evidence type="ECO:0000256" key="1">
    <source>
        <dbReference type="SAM" id="MobiDB-lite"/>
    </source>
</evidence>
<feature type="compositionally biased region" description="Low complexity" evidence="1">
    <location>
        <begin position="57"/>
        <end position="72"/>
    </location>
</feature>
<dbReference type="EMBL" id="JAHXZJ010000747">
    <property type="protein sequence ID" value="KAH0557498.1"/>
    <property type="molecule type" value="Genomic_DNA"/>
</dbReference>
<feature type="compositionally biased region" description="Polar residues" evidence="1">
    <location>
        <begin position="34"/>
        <end position="56"/>
    </location>
</feature>
<protein>
    <recommendedName>
        <fullName evidence="4">Secreted protein</fullName>
    </recommendedName>
</protein>
<evidence type="ECO:0008006" key="4">
    <source>
        <dbReference type="Google" id="ProtNLM"/>
    </source>
</evidence>
<gene>
    <name evidence="2" type="ORF">KQX54_007062</name>
</gene>
<feature type="region of interest" description="Disordered" evidence="1">
    <location>
        <begin position="34"/>
        <end position="72"/>
    </location>
</feature>